<dbReference type="PANTHER" id="PTHR13096:SF8">
    <property type="entry name" value="RIBOSOMAL OXYGENASE 1"/>
    <property type="match status" value="1"/>
</dbReference>
<keyword evidence="2" id="KW-0479">Metal-binding</keyword>
<proteinExistence type="predicted"/>
<keyword evidence="5" id="KW-0408">Iron</keyword>
<dbReference type="GO" id="GO:0016706">
    <property type="term" value="F:2-oxoglutarate-dependent dioxygenase activity"/>
    <property type="evidence" value="ECO:0007669"/>
    <property type="project" value="TreeGrafter"/>
</dbReference>
<organism evidence="7 8">
    <name type="scientific">Candidatus Gallionella acididurans</name>
    <dbReference type="NCBI Taxonomy" id="1796491"/>
    <lineage>
        <taxon>Bacteria</taxon>
        <taxon>Pseudomonadati</taxon>
        <taxon>Pseudomonadota</taxon>
        <taxon>Betaproteobacteria</taxon>
        <taxon>Nitrosomonadales</taxon>
        <taxon>Gallionellaceae</taxon>
        <taxon>Gallionella</taxon>
    </lineage>
</organism>
<dbReference type="PROSITE" id="PS51184">
    <property type="entry name" value="JMJC"/>
    <property type="match status" value="1"/>
</dbReference>
<dbReference type="PATRIC" id="fig|1796491.3.peg.1304"/>
<evidence type="ECO:0000313" key="8">
    <source>
        <dbReference type="Proteomes" id="UP000070578"/>
    </source>
</evidence>
<evidence type="ECO:0000256" key="2">
    <source>
        <dbReference type="ARBA" id="ARBA00022723"/>
    </source>
</evidence>
<sequence length="392" mass="44215">MKNFRHTLIACGAAIIGAMKSKLALLGGLGAKEFLRDYWQKKPLLIRQAIPGFGGLLDPRQLIALACTEDVQARLVTQQRGKFELRQAPFEPEDFDLAGKVKWSVLVQGVNHHLPEAAALLKNFSFIPHARLDDLMVSYAPKGGGVGPHFDSYDVFLLQGSGHRRWQISSQSDRSLIANAPLRILSDFRIEQEWVLEAGDMLYLPPHYAHNGIAEDDCMTYSIGFRTPAYQELAEQFLVYLQDRIEVDGMYADPGLKTQQHPSEISAAMLQQAEKAINRVRWDREDIANFLGCYLSEPKPHIFFAAPERPISPAKFRQALQKHGVKLDLKSQMLCHSGWIFINGEAHRADESDYPMLRTLADERELTALTDIPAGLNELLYQWYLDGYIAPV</sequence>
<comment type="cofactor">
    <cofactor evidence="1">
        <name>Fe(2+)</name>
        <dbReference type="ChEBI" id="CHEBI:29033"/>
    </cofactor>
</comment>
<keyword evidence="3" id="KW-0223">Dioxygenase</keyword>
<dbReference type="GO" id="GO:0046872">
    <property type="term" value="F:metal ion binding"/>
    <property type="evidence" value="ECO:0007669"/>
    <property type="project" value="UniProtKB-KW"/>
</dbReference>
<reference evidence="7 8" key="1">
    <citation type="submission" date="2016-02" db="EMBL/GenBank/DDBJ databases">
        <authorList>
            <person name="Wen L."/>
            <person name="He K."/>
            <person name="Yang H."/>
        </authorList>
    </citation>
    <scope>NUCLEOTIDE SEQUENCE [LARGE SCALE GENOMIC DNA]</scope>
    <source>
        <strain evidence="7">ShG14-8</strain>
    </source>
</reference>
<accession>A0A139BVE5</accession>
<dbReference type="SMART" id="SM00558">
    <property type="entry name" value="JmjC"/>
    <property type="match status" value="1"/>
</dbReference>
<dbReference type="InterPro" id="IPR003347">
    <property type="entry name" value="JmjC_dom"/>
</dbReference>
<feature type="domain" description="JmjC" evidence="6">
    <location>
        <begin position="116"/>
        <end position="242"/>
    </location>
</feature>
<dbReference type="Gene3D" id="3.40.366.30">
    <property type="entry name" value="50S ribosomal protein L16 arginine hydroxylase, Chain A, Domain 2"/>
    <property type="match status" value="1"/>
</dbReference>
<evidence type="ECO:0000259" key="6">
    <source>
        <dbReference type="PROSITE" id="PS51184"/>
    </source>
</evidence>
<reference evidence="7 8" key="2">
    <citation type="submission" date="2016-03" db="EMBL/GenBank/DDBJ databases">
        <title>New uncultured bacterium of the family Gallionellaceae from acid mine drainage: description and reconstruction of genome based on metagenomic analysis of microbial community.</title>
        <authorList>
            <person name="Kadnikov V."/>
            <person name="Ivasenko D."/>
            <person name="Beletsky A."/>
            <person name="Mardanov A."/>
            <person name="Danilova E."/>
            <person name="Pimenov N."/>
            <person name="Karnachuk O."/>
            <person name="Ravin N."/>
        </authorList>
    </citation>
    <scope>NUCLEOTIDE SEQUENCE [LARGE SCALE GENOMIC DNA]</scope>
    <source>
        <strain evidence="7">ShG14-8</strain>
    </source>
</reference>
<gene>
    <name evidence="7" type="ORF">AWT59_1192</name>
</gene>
<dbReference type="EMBL" id="LSLI01000022">
    <property type="protein sequence ID" value="KXS32665.1"/>
    <property type="molecule type" value="Genomic_DNA"/>
</dbReference>
<evidence type="ECO:0000256" key="4">
    <source>
        <dbReference type="ARBA" id="ARBA00023002"/>
    </source>
</evidence>
<dbReference type="SUPFAM" id="SSF51197">
    <property type="entry name" value="Clavaminate synthase-like"/>
    <property type="match status" value="1"/>
</dbReference>
<dbReference type="InterPro" id="IPR046799">
    <property type="entry name" value="ROXA-like_wH"/>
</dbReference>
<dbReference type="PANTHER" id="PTHR13096">
    <property type="entry name" value="MINA53 MYC INDUCED NUCLEAR ANTIGEN"/>
    <property type="match status" value="1"/>
</dbReference>
<dbReference type="InterPro" id="IPR039994">
    <property type="entry name" value="NO66-like"/>
</dbReference>
<dbReference type="Pfam" id="PF08007">
    <property type="entry name" value="JmjC_2"/>
    <property type="match status" value="1"/>
</dbReference>
<evidence type="ECO:0000256" key="3">
    <source>
        <dbReference type="ARBA" id="ARBA00022964"/>
    </source>
</evidence>
<keyword evidence="4" id="KW-0560">Oxidoreductase</keyword>
<evidence type="ECO:0000313" key="7">
    <source>
        <dbReference type="EMBL" id="KXS32665.1"/>
    </source>
</evidence>
<dbReference type="Pfam" id="PF20514">
    <property type="entry name" value="WHD_ROXA"/>
    <property type="match status" value="1"/>
</dbReference>
<evidence type="ECO:0000256" key="1">
    <source>
        <dbReference type="ARBA" id="ARBA00001954"/>
    </source>
</evidence>
<name>A0A139BVE5_9PROT</name>
<comment type="caution">
    <text evidence="7">The sequence shown here is derived from an EMBL/GenBank/DDBJ whole genome shotgun (WGS) entry which is preliminary data.</text>
</comment>
<dbReference type="Proteomes" id="UP000070578">
    <property type="component" value="Unassembled WGS sequence"/>
</dbReference>
<dbReference type="AlphaFoldDB" id="A0A139BVE5"/>
<protein>
    <submittedName>
        <fullName evidence="7">Cupin</fullName>
    </submittedName>
</protein>
<dbReference type="Gene3D" id="2.60.120.650">
    <property type="entry name" value="Cupin"/>
    <property type="match status" value="1"/>
</dbReference>
<evidence type="ECO:0000256" key="5">
    <source>
        <dbReference type="ARBA" id="ARBA00023004"/>
    </source>
</evidence>